<evidence type="ECO:0000313" key="1">
    <source>
        <dbReference type="EMBL" id="PPA68946.1"/>
    </source>
</evidence>
<dbReference type="EMBL" id="PREZ01000008">
    <property type="protein sequence ID" value="PPA68946.1"/>
    <property type="molecule type" value="Genomic_DNA"/>
</dbReference>
<dbReference type="Pfam" id="PF10612">
    <property type="entry name" value="Spore-coat_CotZ"/>
    <property type="match status" value="1"/>
</dbReference>
<reference evidence="1 2" key="1">
    <citation type="submission" date="2018-02" db="EMBL/GenBank/DDBJ databases">
        <title>Jeotgalibacillus proteolyticum sp. nov. a protease producing bacterium isolated from ocean sediments of Laizhou Bay.</title>
        <authorList>
            <person name="Li Y."/>
        </authorList>
    </citation>
    <scope>NUCLEOTIDE SEQUENCE [LARGE SCALE GENOMIC DNA]</scope>
    <source>
        <strain evidence="1 2">22-7</strain>
    </source>
</reference>
<comment type="caution">
    <text evidence="1">The sequence shown here is derived from an EMBL/GenBank/DDBJ whole genome shotgun (WGS) entry which is preliminary data.</text>
</comment>
<dbReference type="InterPro" id="IPR019593">
    <property type="entry name" value="Spore_coat_protein_Z/Y"/>
</dbReference>
<protein>
    <recommendedName>
        <fullName evidence="3">Spore coat protein</fullName>
    </recommendedName>
</protein>
<dbReference type="RefSeq" id="WP_104059563.1">
    <property type="nucleotide sequence ID" value="NZ_PREZ01000008.1"/>
</dbReference>
<gene>
    <name evidence="1" type="ORF">C4B60_18725</name>
</gene>
<proteinExistence type="predicted"/>
<dbReference type="OrthoDB" id="1655185at2"/>
<accession>A0A2S5G7J0</accession>
<keyword evidence="2" id="KW-1185">Reference proteome</keyword>
<dbReference type="Proteomes" id="UP000239047">
    <property type="component" value="Unassembled WGS sequence"/>
</dbReference>
<evidence type="ECO:0008006" key="3">
    <source>
        <dbReference type="Google" id="ProtNLM"/>
    </source>
</evidence>
<dbReference type="AlphaFoldDB" id="A0A2S5G7J0"/>
<name>A0A2S5G7J0_9BACL</name>
<sequence length="135" mass="15505">MVNKEEKNQLIIIMKNILDTQNKSNLMPFKHLFKDTIPIVLYTNPDCSPYFCDFTFASEEIRSCFFRIEEITNSAVSLTPLLPLNEEGKYNNTESNPCGLKKTSVKVSLPLHQLSAIQCLDPKLVNRKIIRVDQK</sequence>
<organism evidence="1 2">
    <name type="scientific">Jeotgalibacillus proteolyticus</name>
    <dbReference type="NCBI Taxonomy" id="2082395"/>
    <lineage>
        <taxon>Bacteria</taxon>
        <taxon>Bacillati</taxon>
        <taxon>Bacillota</taxon>
        <taxon>Bacilli</taxon>
        <taxon>Bacillales</taxon>
        <taxon>Caryophanaceae</taxon>
        <taxon>Jeotgalibacillus</taxon>
    </lineage>
</organism>
<evidence type="ECO:0000313" key="2">
    <source>
        <dbReference type="Proteomes" id="UP000239047"/>
    </source>
</evidence>